<dbReference type="Proteomes" id="UP000278733">
    <property type="component" value="Chromosome"/>
</dbReference>
<evidence type="ECO:0000313" key="2">
    <source>
        <dbReference type="Proteomes" id="UP000278733"/>
    </source>
</evidence>
<evidence type="ECO:0000313" key="1">
    <source>
        <dbReference type="EMBL" id="VEH66748.1"/>
    </source>
</evidence>
<dbReference type="EMBL" id="LR134405">
    <property type="protein sequence ID" value="VEH66748.1"/>
    <property type="molecule type" value="Genomic_DNA"/>
</dbReference>
<dbReference type="KEGG" id="rpne:NCTC8284_01927"/>
<protein>
    <submittedName>
        <fullName evidence="1">Uncharacterized protein</fullName>
    </submittedName>
</protein>
<proteinExistence type="predicted"/>
<gene>
    <name evidence="1" type="ORF">NCTC8284_01927</name>
</gene>
<dbReference type="AlphaFoldDB" id="A0A3S4VE31"/>
<organism evidence="1 2">
    <name type="scientific">Rodentibacter pneumotropicus</name>
    <dbReference type="NCBI Taxonomy" id="758"/>
    <lineage>
        <taxon>Bacteria</taxon>
        <taxon>Pseudomonadati</taxon>
        <taxon>Pseudomonadota</taxon>
        <taxon>Gammaproteobacteria</taxon>
        <taxon>Pasteurellales</taxon>
        <taxon>Pasteurellaceae</taxon>
        <taxon>Rodentibacter</taxon>
    </lineage>
</organism>
<reference evidence="1 2" key="1">
    <citation type="submission" date="2018-12" db="EMBL/GenBank/DDBJ databases">
        <authorList>
            <consortium name="Pathogen Informatics"/>
        </authorList>
    </citation>
    <scope>NUCLEOTIDE SEQUENCE [LARGE SCALE GENOMIC DNA]</scope>
    <source>
        <strain evidence="1 2">NCTC8284</strain>
    </source>
</reference>
<accession>A0A3S4VE31</accession>
<sequence length="37" mass="4168">MNTNQAKTEITALLPIEEATYKGMTTYHVDARTLHGF</sequence>
<name>A0A3S4VE31_9PAST</name>